<dbReference type="AlphaFoldDB" id="A0A835LMT7"/>
<comment type="caution">
    <text evidence="1">The sequence shown here is derived from an EMBL/GenBank/DDBJ whole genome shotgun (WGS) entry which is preliminary data.</text>
</comment>
<name>A0A835LMT7_9MAGN</name>
<dbReference type="EMBL" id="JADFTS010000006">
    <property type="protein sequence ID" value="KAF9600775.1"/>
    <property type="molecule type" value="Genomic_DNA"/>
</dbReference>
<organism evidence="1 2">
    <name type="scientific">Coptis chinensis</name>
    <dbReference type="NCBI Taxonomy" id="261450"/>
    <lineage>
        <taxon>Eukaryota</taxon>
        <taxon>Viridiplantae</taxon>
        <taxon>Streptophyta</taxon>
        <taxon>Embryophyta</taxon>
        <taxon>Tracheophyta</taxon>
        <taxon>Spermatophyta</taxon>
        <taxon>Magnoliopsida</taxon>
        <taxon>Ranunculales</taxon>
        <taxon>Ranunculaceae</taxon>
        <taxon>Coptidoideae</taxon>
        <taxon>Coptis</taxon>
    </lineage>
</organism>
<gene>
    <name evidence="1" type="ORF">IFM89_012383</name>
</gene>
<dbReference type="OrthoDB" id="408541at2759"/>
<evidence type="ECO:0000313" key="1">
    <source>
        <dbReference type="EMBL" id="KAF9600775.1"/>
    </source>
</evidence>
<keyword evidence="2" id="KW-1185">Reference proteome</keyword>
<reference evidence="1 2" key="1">
    <citation type="submission" date="2020-10" db="EMBL/GenBank/DDBJ databases">
        <title>The Coptis chinensis genome and diversification of protoberbering-type alkaloids.</title>
        <authorList>
            <person name="Wang B."/>
            <person name="Shu S."/>
            <person name="Song C."/>
            <person name="Liu Y."/>
        </authorList>
    </citation>
    <scope>NUCLEOTIDE SEQUENCE [LARGE SCALE GENOMIC DNA]</scope>
    <source>
        <strain evidence="1">HL-2020</strain>
        <tissue evidence="1">Leaf</tissue>
    </source>
</reference>
<accession>A0A835LMT7</accession>
<evidence type="ECO:0000313" key="2">
    <source>
        <dbReference type="Proteomes" id="UP000631114"/>
    </source>
</evidence>
<dbReference type="Proteomes" id="UP000631114">
    <property type="component" value="Unassembled WGS sequence"/>
</dbReference>
<sequence>MGTVETPLTKRDQFVLVVPNRFVFVFVLDLNLQYTIIILPLRNNEKILDFEPSQGFGEKKKAGVNTTDSFVNDVVDEKNGKNCVADSSLIWWRIDPVVDKERRALGNDCQELENLLEVFESMVVDQRRCKDESLGKISSVTKILALLADLIVSSRLGALDTQIYSKSHQM</sequence>
<protein>
    <submittedName>
        <fullName evidence="1">Uncharacterized protein</fullName>
    </submittedName>
</protein>
<proteinExistence type="predicted"/>